<sequence length="265" mass="29373">MGQQEQVDGGVQITCTYTPKELKEFLEIYQQKSREGILAWILRAWDSGAASVHLLAGEKYLLSPIAKDDQIQRGYILLHLCCINGCAQAHTELVKLVLPLGNWYTMEEGINLVWQMGMAHVLVKGSNPDRVAVTRSIKMQFLRGAPAPLKPLIMPAVTNAMGKVGALADTLREIGAVISGPSVWVENKGQLAKQKGVTSQVTRKQMWNDLVQASIPRSEIDRITTSEMFHRWQKLAPTQKSRPPLAPPPTPCPPSALHGYSYRKI</sequence>
<organism evidence="2 3">
    <name type="scientific">Buteo japonicus</name>
    <dbReference type="NCBI Taxonomy" id="224669"/>
    <lineage>
        <taxon>Eukaryota</taxon>
        <taxon>Metazoa</taxon>
        <taxon>Chordata</taxon>
        <taxon>Craniata</taxon>
        <taxon>Vertebrata</taxon>
        <taxon>Euteleostomi</taxon>
        <taxon>Archelosauria</taxon>
        <taxon>Archosauria</taxon>
        <taxon>Dinosauria</taxon>
        <taxon>Saurischia</taxon>
        <taxon>Theropoda</taxon>
        <taxon>Coelurosauria</taxon>
        <taxon>Aves</taxon>
        <taxon>Neognathae</taxon>
        <taxon>Neoaves</taxon>
        <taxon>Telluraves</taxon>
        <taxon>Accipitrimorphae</taxon>
        <taxon>Accipitriformes</taxon>
        <taxon>Accipitridae</taxon>
        <taxon>Accipitrinae</taxon>
        <taxon>Buteo</taxon>
    </lineage>
</organism>
<feature type="compositionally biased region" description="Pro residues" evidence="1">
    <location>
        <begin position="244"/>
        <end position="254"/>
    </location>
</feature>
<keyword evidence="3" id="KW-1185">Reference proteome</keyword>
<dbReference type="GO" id="GO:0009615">
    <property type="term" value="P:response to virus"/>
    <property type="evidence" value="ECO:0007669"/>
    <property type="project" value="TreeGrafter"/>
</dbReference>
<reference evidence="2" key="2">
    <citation type="submission" date="2025-09" db="UniProtKB">
        <authorList>
            <consortium name="Ensembl"/>
        </authorList>
    </citation>
    <scope>IDENTIFICATION</scope>
</reference>
<dbReference type="InterPro" id="IPR053270">
    <property type="entry name" value="Fv1_restriction_factor"/>
</dbReference>
<feature type="region of interest" description="Disordered" evidence="1">
    <location>
        <begin position="237"/>
        <end position="258"/>
    </location>
</feature>
<evidence type="ECO:0000313" key="2">
    <source>
        <dbReference type="Ensembl" id="ENSBJAP00000001768.1"/>
    </source>
</evidence>
<evidence type="ECO:0000313" key="3">
    <source>
        <dbReference type="Proteomes" id="UP000694555"/>
    </source>
</evidence>
<accession>A0A8B9Z4H2</accession>
<evidence type="ECO:0000256" key="1">
    <source>
        <dbReference type="SAM" id="MobiDB-lite"/>
    </source>
</evidence>
<name>A0A8B9Z4H2_9AVES</name>
<reference evidence="2" key="1">
    <citation type="submission" date="2025-08" db="UniProtKB">
        <authorList>
            <consortium name="Ensembl"/>
        </authorList>
    </citation>
    <scope>IDENTIFICATION</scope>
</reference>
<dbReference type="PANTHER" id="PTHR48195:SF1">
    <property type="entry name" value="RIKEN CDNA 2410002F23 GENE"/>
    <property type="match status" value="1"/>
</dbReference>
<dbReference type="Proteomes" id="UP000694555">
    <property type="component" value="Unplaced"/>
</dbReference>
<protein>
    <submittedName>
        <fullName evidence="2">Uncharacterized protein</fullName>
    </submittedName>
</protein>
<proteinExistence type="predicted"/>
<dbReference type="AlphaFoldDB" id="A0A8B9Z4H2"/>
<dbReference type="PANTHER" id="PTHR48195">
    <property type="entry name" value="FRIEND VIRUS SUSCEPTIBILITY PROTEIN 1"/>
    <property type="match status" value="1"/>
</dbReference>
<dbReference type="GO" id="GO:0005794">
    <property type="term" value="C:Golgi apparatus"/>
    <property type="evidence" value="ECO:0007669"/>
    <property type="project" value="TreeGrafter"/>
</dbReference>
<dbReference type="Ensembl" id="ENSBJAT00000001812.1">
    <property type="protein sequence ID" value="ENSBJAP00000001768.1"/>
    <property type="gene ID" value="ENSBJAG00000001338.1"/>
</dbReference>